<evidence type="ECO:0000256" key="1">
    <source>
        <dbReference type="SAM" id="MobiDB-lite"/>
    </source>
</evidence>
<dbReference type="Gene3D" id="3.10.620.30">
    <property type="match status" value="1"/>
</dbReference>
<dbReference type="InterPro" id="IPR002931">
    <property type="entry name" value="Transglutaminase-like"/>
</dbReference>
<proteinExistence type="predicted"/>
<dbReference type="RefSeq" id="WP_186560208.1">
    <property type="nucleotide sequence ID" value="NZ_JACNMF010000002.1"/>
</dbReference>
<feature type="compositionally biased region" description="Basic and acidic residues" evidence="1">
    <location>
        <begin position="295"/>
        <end position="305"/>
    </location>
</feature>
<dbReference type="Proteomes" id="UP000656244">
    <property type="component" value="Unassembled WGS sequence"/>
</dbReference>
<dbReference type="Pfam" id="PF01841">
    <property type="entry name" value="Transglut_core"/>
    <property type="match status" value="1"/>
</dbReference>
<reference evidence="3" key="1">
    <citation type="submission" date="2020-08" db="EMBL/GenBank/DDBJ databases">
        <title>Hyunsoonleella sp. strain SJ7 genome sequencing and assembly.</title>
        <authorList>
            <person name="Kim I."/>
        </authorList>
    </citation>
    <scope>NUCLEOTIDE SEQUENCE</scope>
    <source>
        <strain evidence="3">SJ7</strain>
    </source>
</reference>
<evidence type="ECO:0000313" key="3">
    <source>
        <dbReference type="EMBL" id="MBC3757979.1"/>
    </source>
</evidence>
<keyword evidence="4" id="KW-1185">Reference proteome</keyword>
<protein>
    <submittedName>
        <fullName evidence="3">Transglutaminase family protein</fullName>
    </submittedName>
</protein>
<dbReference type="Pfam" id="PF08379">
    <property type="entry name" value="Bact_transglu_N"/>
    <property type="match status" value="1"/>
</dbReference>
<dbReference type="AlphaFoldDB" id="A0A923HB45"/>
<comment type="caution">
    <text evidence="3">The sequence shown here is derived from an EMBL/GenBank/DDBJ whole genome shotgun (WGS) entry which is preliminary data.</text>
</comment>
<organism evidence="3 4">
    <name type="scientific">Hyunsoonleella aquatilis</name>
    <dbReference type="NCBI Taxonomy" id="2762758"/>
    <lineage>
        <taxon>Bacteria</taxon>
        <taxon>Pseudomonadati</taxon>
        <taxon>Bacteroidota</taxon>
        <taxon>Flavobacteriia</taxon>
        <taxon>Flavobacteriales</taxon>
        <taxon>Flavobacteriaceae</taxon>
    </lineage>
</organism>
<feature type="compositionally biased region" description="Low complexity" evidence="1">
    <location>
        <begin position="318"/>
        <end position="328"/>
    </location>
</feature>
<name>A0A923HB45_9FLAO</name>
<evidence type="ECO:0000313" key="4">
    <source>
        <dbReference type="Proteomes" id="UP000656244"/>
    </source>
</evidence>
<dbReference type="InterPro" id="IPR013589">
    <property type="entry name" value="Bac_transglu_N"/>
</dbReference>
<gene>
    <name evidence="3" type="ORF">H7U19_06160</name>
</gene>
<dbReference type="SUPFAM" id="SSF54001">
    <property type="entry name" value="Cysteine proteinases"/>
    <property type="match status" value="1"/>
</dbReference>
<dbReference type="SMART" id="SM00460">
    <property type="entry name" value="TGc"/>
    <property type="match status" value="1"/>
</dbReference>
<evidence type="ECO:0000259" key="2">
    <source>
        <dbReference type="SMART" id="SM00460"/>
    </source>
</evidence>
<dbReference type="InterPro" id="IPR038765">
    <property type="entry name" value="Papain-like_cys_pep_sf"/>
</dbReference>
<dbReference type="PANTHER" id="PTHR33490:SF6">
    <property type="entry name" value="SLL1049 PROTEIN"/>
    <property type="match status" value="1"/>
</dbReference>
<feature type="domain" description="Transglutaminase-like" evidence="2">
    <location>
        <begin position="171"/>
        <end position="237"/>
    </location>
</feature>
<sequence>MSLYYIKHITKYDYSGYVYDGANQIRLYPLNNEFQKVNWQRITINGNPDVHNYQDFYSNKVGSFSLVEPHSNLSIVSDIEVETFPIVFPMDSKPVSEQWQELESIKFDTQFMDYLKYITFDGTKEIFEMIQTKDLSQLSPYKIALEFCEFIYTNFKYHQGITNVDSKLDHVWALRAGVCQDFTNILLQMMRMLGIPARYVSGYICPGGSKTRGEGATHAWIEVFIPFYGWLGLDPTNNLIASDHHVKLAVGKNYKDCAPIKGVYKGLVKDTLFVKVHISTTKTFEEEITVSPYDVEKSKTEEKPKQKNSYRQHLEFIQQQQQQQSYFD</sequence>
<feature type="region of interest" description="Disordered" evidence="1">
    <location>
        <begin position="295"/>
        <end position="328"/>
    </location>
</feature>
<accession>A0A923HB45</accession>
<dbReference type="PANTHER" id="PTHR33490">
    <property type="entry name" value="BLR5614 PROTEIN-RELATED"/>
    <property type="match status" value="1"/>
</dbReference>
<dbReference type="EMBL" id="JACNMF010000002">
    <property type="protein sequence ID" value="MBC3757979.1"/>
    <property type="molecule type" value="Genomic_DNA"/>
</dbReference>